<sequence length="210" mass="23016">MPDQMPESEVPEHAPVRKRMSRADRLRQLLDVALEIIRTEGTDALTLGHLAEAAGITKPTVYDHFGTRQGLLAALYRDYDIRHDTLFETALADGQQNLEDLIRTIACGYITCVLTEGREIPGVLAALEGSPELAVMKRQCQLRFLDRCRETFAPFVGPQGLAAASLWAMLGAADALACAAVTGDINEAQACAELYDTMLSMIRRSQPQVD</sequence>
<keyword evidence="1 2" id="KW-0238">DNA-binding</keyword>
<name>A0A2V1K572_9BURK</name>
<evidence type="ECO:0000256" key="1">
    <source>
        <dbReference type="ARBA" id="ARBA00023125"/>
    </source>
</evidence>
<feature type="DNA-binding region" description="H-T-H motif" evidence="2">
    <location>
        <begin position="46"/>
        <end position="65"/>
    </location>
</feature>
<reference evidence="5" key="1">
    <citation type="submission" date="2018-05" db="EMBL/GenBank/DDBJ databases">
        <authorList>
            <person name="Li Y."/>
        </authorList>
    </citation>
    <scope>NUCLEOTIDE SEQUENCE [LARGE SCALE GENOMIC DNA]</scope>
    <source>
        <strain evidence="5">3d-2-2</strain>
    </source>
</reference>
<dbReference type="Gene3D" id="1.10.357.10">
    <property type="entry name" value="Tetracycline Repressor, domain 2"/>
    <property type="match status" value="1"/>
</dbReference>
<evidence type="ECO:0000259" key="3">
    <source>
        <dbReference type="PROSITE" id="PS50977"/>
    </source>
</evidence>
<dbReference type="Pfam" id="PF00440">
    <property type="entry name" value="TetR_N"/>
    <property type="match status" value="1"/>
</dbReference>
<keyword evidence="5" id="KW-1185">Reference proteome</keyword>
<dbReference type="PANTHER" id="PTHR30055:SF223">
    <property type="entry name" value="HTH-TYPE TRANSCRIPTIONAL REGULATOR UIDR"/>
    <property type="match status" value="1"/>
</dbReference>
<comment type="caution">
    <text evidence="4">The sequence shown here is derived from an EMBL/GenBank/DDBJ whole genome shotgun (WGS) entry which is preliminary data.</text>
</comment>
<dbReference type="InterPro" id="IPR009057">
    <property type="entry name" value="Homeodomain-like_sf"/>
</dbReference>
<dbReference type="RefSeq" id="WP_109061308.1">
    <property type="nucleotide sequence ID" value="NZ_QETA01000002.1"/>
</dbReference>
<dbReference type="AlphaFoldDB" id="A0A2V1K572"/>
<accession>A0A2V1K572</accession>
<dbReference type="PRINTS" id="PR00455">
    <property type="entry name" value="HTHTETR"/>
</dbReference>
<dbReference type="GO" id="GO:0003700">
    <property type="term" value="F:DNA-binding transcription factor activity"/>
    <property type="evidence" value="ECO:0007669"/>
    <property type="project" value="TreeGrafter"/>
</dbReference>
<evidence type="ECO:0000256" key="2">
    <source>
        <dbReference type="PROSITE-ProRule" id="PRU00335"/>
    </source>
</evidence>
<dbReference type="SUPFAM" id="SSF46689">
    <property type="entry name" value="Homeodomain-like"/>
    <property type="match status" value="1"/>
</dbReference>
<feature type="domain" description="HTH tetR-type" evidence="3">
    <location>
        <begin position="23"/>
        <end position="83"/>
    </location>
</feature>
<evidence type="ECO:0000313" key="5">
    <source>
        <dbReference type="Proteomes" id="UP000245212"/>
    </source>
</evidence>
<dbReference type="GO" id="GO:0000976">
    <property type="term" value="F:transcription cis-regulatory region binding"/>
    <property type="evidence" value="ECO:0007669"/>
    <property type="project" value="TreeGrafter"/>
</dbReference>
<dbReference type="Proteomes" id="UP000245212">
    <property type="component" value="Unassembled WGS sequence"/>
</dbReference>
<dbReference type="EMBL" id="QETA01000002">
    <property type="protein sequence ID" value="PWF24030.1"/>
    <property type="molecule type" value="Genomic_DNA"/>
</dbReference>
<evidence type="ECO:0000313" key="4">
    <source>
        <dbReference type="EMBL" id="PWF24030.1"/>
    </source>
</evidence>
<proteinExistence type="predicted"/>
<protein>
    <submittedName>
        <fullName evidence="4">TetR family transcriptional regulator</fullName>
    </submittedName>
</protein>
<dbReference type="PANTHER" id="PTHR30055">
    <property type="entry name" value="HTH-TYPE TRANSCRIPTIONAL REGULATOR RUTR"/>
    <property type="match status" value="1"/>
</dbReference>
<dbReference type="InterPro" id="IPR001647">
    <property type="entry name" value="HTH_TetR"/>
</dbReference>
<organism evidence="4 5">
    <name type="scientific">Corticimicrobacter populi</name>
    <dbReference type="NCBI Taxonomy" id="2175229"/>
    <lineage>
        <taxon>Bacteria</taxon>
        <taxon>Pseudomonadati</taxon>
        <taxon>Pseudomonadota</taxon>
        <taxon>Betaproteobacteria</taxon>
        <taxon>Burkholderiales</taxon>
        <taxon>Alcaligenaceae</taxon>
        <taxon>Corticimicrobacter</taxon>
    </lineage>
</organism>
<dbReference type="InterPro" id="IPR050109">
    <property type="entry name" value="HTH-type_TetR-like_transc_reg"/>
</dbReference>
<dbReference type="PROSITE" id="PS50977">
    <property type="entry name" value="HTH_TETR_2"/>
    <property type="match status" value="1"/>
</dbReference>
<gene>
    <name evidence="4" type="ORF">DD235_06825</name>
</gene>